<evidence type="ECO:0000313" key="2">
    <source>
        <dbReference type="Proteomes" id="UP000308197"/>
    </source>
</evidence>
<sequence length="56" mass="6229">MDLRRGDWGLETGDSLSAVRPAFPDLALDAVRRIVDAAVNVHVAERCPPFELLRQI</sequence>
<reference evidence="1 2" key="1">
    <citation type="journal article" date="2019" name="Nat. Ecol. Evol.">
        <title>Megaphylogeny resolves global patterns of mushroom evolution.</title>
        <authorList>
            <person name="Varga T."/>
            <person name="Krizsan K."/>
            <person name="Foldi C."/>
            <person name="Dima B."/>
            <person name="Sanchez-Garcia M."/>
            <person name="Sanchez-Ramirez S."/>
            <person name="Szollosi G.J."/>
            <person name="Szarkandi J.G."/>
            <person name="Papp V."/>
            <person name="Albert L."/>
            <person name="Andreopoulos W."/>
            <person name="Angelini C."/>
            <person name="Antonin V."/>
            <person name="Barry K.W."/>
            <person name="Bougher N.L."/>
            <person name="Buchanan P."/>
            <person name="Buyck B."/>
            <person name="Bense V."/>
            <person name="Catcheside P."/>
            <person name="Chovatia M."/>
            <person name="Cooper J."/>
            <person name="Damon W."/>
            <person name="Desjardin D."/>
            <person name="Finy P."/>
            <person name="Geml J."/>
            <person name="Haridas S."/>
            <person name="Hughes K."/>
            <person name="Justo A."/>
            <person name="Karasinski D."/>
            <person name="Kautmanova I."/>
            <person name="Kiss B."/>
            <person name="Kocsube S."/>
            <person name="Kotiranta H."/>
            <person name="LaButti K.M."/>
            <person name="Lechner B.E."/>
            <person name="Liimatainen K."/>
            <person name="Lipzen A."/>
            <person name="Lukacs Z."/>
            <person name="Mihaltcheva S."/>
            <person name="Morgado L.N."/>
            <person name="Niskanen T."/>
            <person name="Noordeloos M.E."/>
            <person name="Ohm R.A."/>
            <person name="Ortiz-Santana B."/>
            <person name="Ovrebo C."/>
            <person name="Racz N."/>
            <person name="Riley R."/>
            <person name="Savchenko A."/>
            <person name="Shiryaev A."/>
            <person name="Soop K."/>
            <person name="Spirin V."/>
            <person name="Szebenyi C."/>
            <person name="Tomsovsky M."/>
            <person name="Tulloss R.E."/>
            <person name="Uehling J."/>
            <person name="Grigoriev I.V."/>
            <person name="Vagvolgyi C."/>
            <person name="Papp T."/>
            <person name="Martin F.M."/>
            <person name="Miettinen O."/>
            <person name="Hibbett D.S."/>
            <person name="Nagy L.G."/>
        </authorList>
    </citation>
    <scope>NUCLEOTIDE SEQUENCE [LARGE SCALE GENOMIC DNA]</scope>
    <source>
        <strain evidence="1 2">HHB13444</strain>
    </source>
</reference>
<evidence type="ECO:0000313" key="1">
    <source>
        <dbReference type="EMBL" id="TFK77643.1"/>
    </source>
</evidence>
<dbReference type="AlphaFoldDB" id="A0A5C3NVT1"/>
<keyword evidence="2" id="KW-1185">Reference proteome</keyword>
<proteinExistence type="predicted"/>
<dbReference type="Proteomes" id="UP000308197">
    <property type="component" value="Unassembled WGS sequence"/>
</dbReference>
<name>A0A5C3NVT1_9APHY</name>
<organism evidence="1 2">
    <name type="scientific">Polyporus arcularius HHB13444</name>
    <dbReference type="NCBI Taxonomy" id="1314778"/>
    <lineage>
        <taxon>Eukaryota</taxon>
        <taxon>Fungi</taxon>
        <taxon>Dikarya</taxon>
        <taxon>Basidiomycota</taxon>
        <taxon>Agaricomycotina</taxon>
        <taxon>Agaricomycetes</taxon>
        <taxon>Polyporales</taxon>
        <taxon>Polyporaceae</taxon>
        <taxon>Polyporus</taxon>
    </lineage>
</organism>
<dbReference type="InParanoid" id="A0A5C3NVT1"/>
<protein>
    <submittedName>
        <fullName evidence="1">Uncharacterized protein</fullName>
    </submittedName>
</protein>
<dbReference type="EMBL" id="ML213362">
    <property type="protein sequence ID" value="TFK77643.1"/>
    <property type="molecule type" value="Genomic_DNA"/>
</dbReference>
<accession>A0A5C3NVT1</accession>
<gene>
    <name evidence="1" type="ORF">K466DRAFT_593022</name>
</gene>